<reference evidence="1 2" key="1">
    <citation type="journal article" date="2012" name="Proc. Natl. Acad. Sci. U.S.A.">
        <title>Comparative genomics of Ceriporiopsis subvermispora and Phanerochaete chrysosporium provide insight into selective ligninolysis.</title>
        <authorList>
            <person name="Fernandez-Fueyo E."/>
            <person name="Ruiz-Duenas F.J."/>
            <person name="Ferreira P."/>
            <person name="Floudas D."/>
            <person name="Hibbett D.S."/>
            <person name="Canessa P."/>
            <person name="Larrondo L.F."/>
            <person name="James T.Y."/>
            <person name="Seelenfreund D."/>
            <person name="Lobos S."/>
            <person name="Polanco R."/>
            <person name="Tello M."/>
            <person name="Honda Y."/>
            <person name="Watanabe T."/>
            <person name="Watanabe T."/>
            <person name="Ryu J.S."/>
            <person name="Kubicek C.P."/>
            <person name="Schmoll M."/>
            <person name="Gaskell J."/>
            <person name="Hammel K.E."/>
            <person name="St John F.J."/>
            <person name="Vanden Wymelenberg A."/>
            <person name="Sabat G."/>
            <person name="Splinter BonDurant S."/>
            <person name="Syed K."/>
            <person name="Yadav J.S."/>
            <person name="Doddapaneni H."/>
            <person name="Subramanian V."/>
            <person name="Lavin J.L."/>
            <person name="Oguiza J.A."/>
            <person name="Perez G."/>
            <person name="Pisabarro A.G."/>
            <person name="Ramirez L."/>
            <person name="Santoyo F."/>
            <person name="Master E."/>
            <person name="Coutinho P.M."/>
            <person name="Henrissat B."/>
            <person name="Lombard V."/>
            <person name="Magnuson J.K."/>
            <person name="Kuees U."/>
            <person name="Hori C."/>
            <person name="Igarashi K."/>
            <person name="Samejima M."/>
            <person name="Held B.W."/>
            <person name="Barry K.W."/>
            <person name="LaButti K.M."/>
            <person name="Lapidus A."/>
            <person name="Lindquist E.A."/>
            <person name="Lucas S.M."/>
            <person name="Riley R."/>
            <person name="Salamov A.A."/>
            <person name="Hoffmeister D."/>
            <person name="Schwenk D."/>
            <person name="Hadar Y."/>
            <person name="Yarden O."/>
            <person name="de Vries R.P."/>
            <person name="Wiebenga A."/>
            <person name="Stenlid J."/>
            <person name="Eastwood D."/>
            <person name="Grigoriev I.V."/>
            <person name="Berka R.M."/>
            <person name="Blanchette R.A."/>
            <person name="Kersten P."/>
            <person name="Martinez A.T."/>
            <person name="Vicuna R."/>
            <person name="Cullen D."/>
        </authorList>
    </citation>
    <scope>NUCLEOTIDE SEQUENCE [LARGE SCALE GENOMIC DNA]</scope>
    <source>
        <strain evidence="1 2">B</strain>
    </source>
</reference>
<dbReference type="HOGENOM" id="CLU_059618_0_0_1"/>
<gene>
    <name evidence="1" type="ORF">CERSUDRAFT_114841</name>
</gene>
<dbReference type="OrthoDB" id="2523383at2759"/>
<dbReference type="Proteomes" id="UP000016930">
    <property type="component" value="Unassembled WGS sequence"/>
</dbReference>
<evidence type="ECO:0000313" key="1">
    <source>
        <dbReference type="EMBL" id="EMD36928.1"/>
    </source>
</evidence>
<protein>
    <recommendedName>
        <fullName evidence="3">Clp1-like protein</fullName>
    </recommendedName>
</protein>
<dbReference type="EMBL" id="KB445797">
    <property type="protein sequence ID" value="EMD36928.1"/>
    <property type="molecule type" value="Genomic_DNA"/>
</dbReference>
<accession>M2QIU5</accession>
<sequence>MFQVASRPTAPHLASTPEPLMLSQSHYHHHHGQRQAPALQLPRRLARPRFEEASRDAIVAIEPDLADVPMEYIRKHLAGQANGMITALNLLNIPSSLPSARLPRMIDVPVRPSSNTPASDAFPTHILAISSSRAPSVPSTPTQMSYFQQIMGITAPDPSPTTAPLFAAHALVLATHCTLLPPLKPARPSVRGSTLPLPVIPLTVPSAETFHLLHAYLHTLRADQLLRSLLPSLATALPSQGAGSSSAPTYTAQFSQDRLVRLAQALAQSAAQQVGSGGALPGLMMHTRVVNGLWRNACALGVFDAELWGVMDIAWEVVLMALNQAVERERS</sequence>
<proteinExistence type="predicted"/>
<name>M2QIU5_CERS8</name>
<keyword evidence="2" id="KW-1185">Reference proteome</keyword>
<evidence type="ECO:0008006" key="3">
    <source>
        <dbReference type="Google" id="ProtNLM"/>
    </source>
</evidence>
<dbReference type="AlphaFoldDB" id="M2QIU5"/>
<organism evidence="1 2">
    <name type="scientific">Ceriporiopsis subvermispora (strain B)</name>
    <name type="common">White-rot fungus</name>
    <name type="synonym">Gelatoporia subvermispora</name>
    <dbReference type="NCBI Taxonomy" id="914234"/>
    <lineage>
        <taxon>Eukaryota</taxon>
        <taxon>Fungi</taxon>
        <taxon>Dikarya</taxon>
        <taxon>Basidiomycota</taxon>
        <taxon>Agaricomycotina</taxon>
        <taxon>Agaricomycetes</taxon>
        <taxon>Polyporales</taxon>
        <taxon>Gelatoporiaceae</taxon>
        <taxon>Gelatoporia</taxon>
    </lineage>
</organism>
<evidence type="ECO:0000313" key="2">
    <source>
        <dbReference type="Proteomes" id="UP000016930"/>
    </source>
</evidence>